<dbReference type="Pfam" id="PF02585">
    <property type="entry name" value="PIG-L"/>
    <property type="match status" value="1"/>
</dbReference>
<dbReference type="AlphaFoldDB" id="A0AAP2Z2C5"/>
<dbReference type="PANTHER" id="PTHR12993">
    <property type="entry name" value="N-ACETYLGLUCOSAMINYL-PHOSPHATIDYLINOSITOL DE-N-ACETYLASE-RELATED"/>
    <property type="match status" value="1"/>
</dbReference>
<evidence type="ECO:0000313" key="2">
    <source>
        <dbReference type="Proteomes" id="UP001321018"/>
    </source>
</evidence>
<sequence>MGDNRRKLLIIGAHPDDCEIKAGGLATKYADRNSSVKFISLTNGATGHQDIGGVELARRRAREAQAAADVIGAEYAIWDTHTGELVPSLENRKALIRTIREYDPDLVLTHRTNDYHPDHRYAGTLVRDAAYLIEVPNMCPLTPALETTPVIAHFSDEFEKPNPFEADVAISIDETIETKIDMIHRHESQMYEWLPYNRGTLDEVPDDSEERREWLKQQRLPDFEEVAERYRERLVEYYGEAGDRVQYAEAFEISEYGGSVDDEAIDDLFPH</sequence>
<dbReference type="RefSeq" id="WP_338005130.1">
    <property type="nucleotide sequence ID" value="NZ_JAOPKA010000014.1"/>
</dbReference>
<name>A0AAP2Z2C5_9EURY</name>
<comment type="caution">
    <text evidence="1">The sequence shown here is derived from an EMBL/GenBank/DDBJ whole genome shotgun (WGS) entry which is preliminary data.</text>
</comment>
<reference evidence="1" key="1">
    <citation type="submission" date="2022-09" db="EMBL/GenBank/DDBJ databases">
        <title>Enrichment on poylsaccharides allowed isolation of novel metabolic and taxonomic groups of Haloarchaea.</title>
        <authorList>
            <person name="Sorokin D.Y."/>
            <person name="Elcheninov A.G."/>
            <person name="Khizhniak T.V."/>
            <person name="Kolganova T.V."/>
            <person name="Kublanov I.V."/>
        </authorList>
    </citation>
    <scope>NUCLEOTIDE SEQUENCE</scope>
    <source>
        <strain evidence="1">AArc-xg1-1</strain>
    </source>
</reference>
<dbReference type="SUPFAM" id="SSF102588">
    <property type="entry name" value="LmbE-like"/>
    <property type="match status" value="1"/>
</dbReference>
<dbReference type="GO" id="GO:0016811">
    <property type="term" value="F:hydrolase activity, acting on carbon-nitrogen (but not peptide) bonds, in linear amides"/>
    <property type="evidence" value="ECO:0007669"/>
    <property type="project" value="TreeGrafter"/>
</dbReference>
<dbReference type="InterPro" id="IPR024078">
    <property type="entry name" value="LmbE-like_dom_sf"/>
</dbReference>
<protein>
    <submittedName>
        <fullName evidence="1">PIG-L family deacetylase</fullName>
    </submittedName>
</protein>
<dbReference type="InterPro" id="IPR003737">
    <property type="entry name" value="GlcNAc_PI_deacetylase-related"/>
</dbReference>
<dbReference type="Gene3D" id="3.40.50.10320">
    <property type="entry name" value="LmbE-like"/>
    <property type="match status" value="1"/>
</dbReference>
<accession>A0AAP2Z2C5</accession>
<dbReference type="EMBL" id="JAOPKA010000014">
    <property type="protein sequence ID" value="MCU4743313.1"/>
    <property type="molecule type" value="Genomic_DNA"/>
</dbReference>
<organism evidence="1 2">
    <name type="scientific">Natronoglomus mannanivorans</name>
    <dbReference type="NCBI Taxonomy" id="2979990"/>
    <lineage>
        <taxon>Archaea</taxon>
        <taxon>Methanobacteriati</taxon>
        <taxon>Methanobacteriota</taxon>
        <taxon>Stenosarchaea group</taxon>
        <taxon>Halobacteria</taxon>
        <taxon>Halobacteriales</taxon>
        <taxon>Natrialbaceae</taxon>
        <taxon>Natronoglomus</taxon>
    </lineage>
</organism>
<dbReference type="Proteomes" id="UP001321018">
    <property type="component" value="Unassembled WGS sequence"/>
</dbReference>
<proteinExistence type="predicted"/>
<gene>
    <name evidence="1" type="ORF">OB960_18145</name>
</gene>
<dbReference type="PANTHER" id="PTHR12993:SF11">
    <property type="entry name" value="N-ACETYLGLUCOSAMINYL-PHOSPHATIDYLINOSITOL DE-N-ACETYLASE"/>
    <property type="match status" value="1"/>
</dbReference>
<evidence type="ECO:0000313" key="1">
    <source>
        <dbReference type="EMBL" id="MCU4743313.1"/>
    </source>
</evidence>